<name>A0A6A1VHC7_9ROSI</name>
<comment type="caution">
    <text evidence="1">The sequence shown here is derived from an EMBL/GenBank/DDBJ whole genome shotgun (WGS) entry which is preliminary data.</text>
</comment>
<dbReference type="EMBL" id="RXIC02000023">
    <property type="protein sequence ID" value="KAB1212272.1"/>
    <property type="molecule type" value="Genomic_DNA"/>
</dbReference>
<evidence type="ECO:0000313" key="2">
    <source>
        <dbReference type="Proteomes" id="UP000516437"/>
    </source>
</evidence>
<dbReference type="Proteomes" id="UP000516437">
    <property type="component" value="Chromosome 5"/>
</dbReference>
<proteinExistence type="predicted"/>
<organism evidence="1 2">
    <name type="scientific">Morella rubra</name>
    <name type="common">Chinese bayberry</name>
    <dbReference type="NCBI Taxonomy" id="262757"/>
    <lineage>
        <taxon>Eukaryota</taxon>
        <taxon>Viridiplantae</taxon>
        <taxon>Streptophyta</taxon>
        <taxon>Embryophyta</taxon>
        <taxon>Tracheophyta</taxon>
        <taxon>Spermatophyta</taxon>
        <taxon>Magnoliopsida</taxon>
        <taxon>eudicotyledons</taxon>
        <taxon>Gunneridae</taxon>
        <taxon>Pentapetalae</taxon>
        <taxon>rosids</taxon>
        <taxon>fabids</taxon>
        <taxon>Fagales</taxon>
        <taxon>Myricaceae</taxon>
        <taxon>Morella</taxon>
    </lineage>
</organism>
<sequence length="82" mass="9625">MGSEVDVDTGIVAKGFKTREPKHKGNKRLKSGLEAKEFTCRSWWLAVLRHNQCLVVCNYLMNWRHLTRKRTTMRIMTGRMNC</sequence>
<gene>
    <name evidence="1" type="ORF">CJ030_MR5G025040</name>
</gene>
<keyword evidence="2" id="KW-1185">Reference proteome</keyword>
<protein>
    <submittedName>
        <fullName evidence="1">Uncharacterized protein</fullName>
    </submittedName>
</protein>
<evidence type="ECO:0000313" key="1">
    <source>
        <dbReference type="EMBL" id="KAB1212272.1"/>
    </source>
</evidence>
<reference evidence="1 2" key="1">
    <citation type="journal article" date="2019" name="Plant Biotechnol. J.">
        <title>The red bayberry genome and genetic basis of sex determination.</title>
        <authorList>
            <person name="Jia H.M."/>
            <person name="Jia H.J."/>
            <person name="Cai Q.L."/>
            <person name="Wang Y."/>
            <person name="Zhao H.B."/>
            <person name="Yang W.F."/>
            <person name="Wang G.Y."/>
            <person name="Li Y.H."/>
            <person name="Zhan D.L."/>
            <person name="Shen Y.T."/>
            <person name="Niu Q.F."/>
            <person name="Chang L."/>
            <person name="Qiu J."/>
            <person name="Zhao L."/>
            <person name="Xie H.B."/>
            <person name="Fu W.Y."/>
            <person name="Jin J."/>
            <person name="Li X.W."/>
            <person name="Jiao Y."/>
            <person name="Zhou C.C."/>
            <person name="Tu T."/>
            <person name="Chai C.Y."/>
            <person name="Gao J.L."/>
            <person name="Fan L.J."/>
            <person name="van de Weg E."/>
            <person name="Wang J.Y."/>
            <person name="Gao Z.S."/>
        </authorList>
    </citation>
    <scope>NUCLEOTIDE SEQUENCE [LARGE SCALE GENOMIC DNA]</scope>
    <source>
        <tissue evidence="1">Leaves</tissue>
    </source>
</reference>
<accession>A0A6A1VHC7</accession>
<dbReference type="AlphaFoldDB" id="A0A6A1VHC7"/>